<dbReference type="AlphaFoldDB" id="A0A1G4RVC4"/>
<reference evidence="2" key="1">
    <citation type="submission" date="2016-10" db="EMBL/GenBank/DDBJ databases">
        <authorList>
            <person name="Varghese N."/>
            <person name="Submissions S."/>
        </authorList>
    </citation>
    <scope>NUCLEOTIDE SEQUENCE [LARGE SCALE GENOMIC DNA]</scope>
    <source>
        <strain evidence="2">CGMCC 1.8946</strain>
    </source>
</reference>
<protein>
    <recommendedName>
        <fullName evidence="3">Permuted papain-like amidase enzyme, YaeF/YiiX, C92 family</fullName>
    </recommendedName>
</protein>
<keyword evidence="2" id="KW-1185">Reference proteome</keyword>
<evidence type="ECO:0008006" key="3">
    <source>
        <dbReference type="Google" id="ProtNLM"/>
    </source>
</evidence>
<sequence>MMNERRVNYDDLQGKLQTGDLLFCHGIFPEALQIEAIERSPWSHVGMVVKLPGVEELLLWESTTMQTLPDVELKRLKKAGPMLVSLRERIATDVSGGHDALFAFRLLEAQRSDGLTVKLKQFIEEVHQASFPSMERMALEYLEGKLHIQAGGSSLFCSELVAETYMHLGIMDRSHPSNSYQPADFSNRTDLPLCSGCKLSDELLLLTDV</sequence>
<dbReference type="InterPro" id="IPR038765">
    <property type="entry name" value="Papain-like_cys_pep_sf"/>
</dbReference>
<dbReference type="EMBL" id="FMTT01000019">
    <property type="protein sequence ID" value="SCW60671.1"/>
    <property type="molecule type" value="Genomic_DNA"/>
</dbReference>
<organism evidence="1 2">
    <name type="scientific">Paenibacillus tianmuensis</name>
    <dbReference type="NCBI Taxonomy" id="624147"/>
    <lineage>
        <taxon>Bacteria</taxon>
        <taxon>Bacillati</taxon>
        <taxon>Bacillota</taxon>
        <taxon>Bacilli</taxon>
        <taxon>Bacillales</taxon>
        <taxon>Paenibacillaceae</taxon>
        <taxon>Paenibacillus</taxon>
    </lineage>
</organism>
<proteinExistence type="predicted"/>
<gene>
    <name evidence="1" type="ORF">SAMN04487970_101993</name>
</gene>
<dbReference type="PANTHER" id="PTHR47112">
    <property type="entry name" value="PX DOMAIN-CONTAINING PROTEIN"/>
    <property type="match status" value="1"/>
</dbReference>
<evidence type="ECO:0000313" key="1">
    <source>
        <dbReference type="EMBL" id="SCW60671.1"/>
    </source>
</evidence>
<name>A0A1G4RVC4_9BACL</name>
<dbReference type="PANTHER" id="PTHR47112:SF1">
    <property type="entry name" value="PX DOMAIN-CONTAINING PROTEIN"/>
    <property type="match status" value="1"/>
</dbReference>
<dbReference type="OrthoDB" id="2080662at2"/>
<dbReference type="Proteomes" id="UP000198601">
    <property type="component" value="Unassembled WGS sequence"/>
</dbReference>
<evidence type="ECO:0000313" key="2">
    <source>
        <dbReference type="Proteomes" id="UP000198601"/>
    </source>
</evidence>
<dbReference type="SUPFAM" id="SSF54001">
    <property type="entry name" value="Cysteine proteinases"/>
    <property type="match status" value="1"/>
</dbReference>
<accession>A0A1G4RVC4</accession>
<dbReference type="STRING" id="624147.SAMN04487970_101993"/>
<dbReference type="Gene3D" id="3.90.1720.10">
    <property type="entry name" value="endopeptidase domain like (from Nostoc punctiforme)"/>
    <property type="match status" value="1"/>
</dbReference>
<dbReference type="RefSeq" id="WP_090672898.1">
    <property type="nucleotide sequence ID" value="NZ_FMTT01000019.1"/>
</dbReference>